<accession>A4G2H7</accession>
<reference evidence="7 8" key="1">
    <citation type="journal article" date="2007" name="PLoS Genet.">
        <title>A tale of two oxidation states: bacterial colonization of arsenic-rich environments.</title>
        <authorList>
            <person name="Muller D."/>
            <person name="Medigue C."/>
            <person name="Koechler S."/>
            <person name="Barbe V."/>
            <person name="Barakat M."/>
            <person name="Talla E."/>
            <person name="Bonnefoy V."/>
            <person name="Krin E."/>
            <person name="Arsene-Ploetze F."/>
            <person name="Carapito C."/>
            <person name="Chandler M."/>
            <person name="Cournoyer B."/>
            <person name="Cruveiller S."/>
            <person name="Dossat C."/>
            <person name="Duval S."/>
            <person name="Heymann M."/>
            <person name="Leize E."/>
            <person name="Lieutaud A."/>
            <person name="Lievremont D."/>
            <person name="Makita Y."/>
            <person name="Mangenot S."/>
            <person name="Nitschke W."/>
            <person name="Ortet P."/>
            <person name="Perdrial N."/>
            <person name="Schoepp B."/>
            <person name="Siguier N."/>
            <person name="Simeonova D.D."/>
            <person name="Rouy Z."/>
            <person name="Segurens B."/>
            <person name="Turlin E."/>
            <person name="Vallenet D."/>
            <person name="Van Dorsselaer A."/>
            <person name="Weiss S."/>
            <person name="Weissenbach J."/>
            <person name="Lett M.C."/>
            <person name="Danchin A."/>
            <person name="Bertin P.N."/>
        </authorList>
    </citation>
    <scope>NUCLEOTIDE SEQUENCE [LARGE SCALE GENOMIC DNA]</scope>
    <source>
        <strain evidence="8">ULPAs1</strain>
    </source>
</reference>
<protein>
    <submittedName>
        <fullName evidence="7">Amino-acid metabolite efflux pump</fullName>
    </submittedName>
</protein>
<dbReference type="STRING" id="204773.HEAR0504"/>
<dbReference type="InterPro" id="IPR037185">
    <property type="entry name" value="EmrE-like"/>
</dbReference>
<dbReference type="eggNOG" id="COG0697">
    <property type="taxonomic scope" value="Bacteria"/>
</dbReference>
<proteinExistence type="predicted"/>
<dbReference type="HOGENOM" id="CLU_033863_20_1_4"/>
<dbReference type="EMBL" id="CU207211">
    <property type="protein sequence ID" value="CAL60714.1"/>
    <property type="molecule type" value="Genomic_DNA"/>
</dbReference>
<evidence type="ECO:0000256" key="4">
    <source>
        <dbReference type="ARBA" id="ARBA00023136"/>
    </source>
</evidence>
<comment type="subcellular location">
    <subcellularLocation>
        <location evidence="1">Membrane</location>
        <topology evidence="1">Multi-pass membrane protein</topology>
    </subcellularLocation>
</comment>
<dbReference type="Proteomes" id="UP000006697">
    <property type="component" value="Chromosome"/>
</dbReference>
<feature type="transmembrane region" description="Helical" evidence="5">
    <location>
        <begin position="95"/>
        <end position="115"/>
    </location>
</feature>
<evidence type="ECO:0000256" key="3">
    <source>
        <dbReference type="ARBA" id="ARBA00022989"/>
    </source>
</evidence>
<evidence type="ECO:0000313" key="7">
    <source>
        <dbReference type="EMBL" id="CAL60714.1"/>
    </source>
</evidence>
<keyword evidence="2 5" id="KW-0812">Transmembrane</keyword>
<dbReference type="InterPro" id="IPR000620">
    <property type="entry name" value="EamA_dom"/>
</dbReference>
<feature type="transmembrane region" description="Helical" evidence="5">
    <location>
        <begin position="124"/>
        <end position="141"/>
    </location>
</feature>
<feature type="transmembrane region" description="Helical" evidence="5">
    <location>
        <begin position="216"/>
        <end position="234"/>
    </location>
</feature>
<keyword evidence="8" id="KW-1185">Reference proteome</keyword>
<dbReference type="SUPFAM" id="SSF103481">
    <property type="entry name" value="Multidrug resistance efflux transporter EmrE"/>
    <property type="match status" value="2"/>
</dbReference>
<dbReference type="PANTHER" id="PTHR32322:SF9">
    <property type="entry name" value="AMINO-ACID METABOLITE EFFLUX PUMP-RELATED"/>
    <property type="match status" value="1"/>
</dbReference>
<dbReference type="GO" id="GO:0016020">
    <property type="term" value="C:membrane"/>
    <property type="evidence" value="ECO:0007669"/>
    <property type="project" value="UniProtKB-SubCell"/>
</dbReference>
<evidence type="ECO:0000256" key="5">
    <source>
        <dbReference type="SAM" id="Phobius"/>
    </source>
</evidence>
<dbReference type="PANTHER" id="PTHR32322">
    <property type="entry name" value="INNER MEMBRANE TRANSPORTER"/>
    <property type="match status" value="1"/>
</dbReference>
<dbReference type="KEGG" id="har:HEAR0504"/>
<name>A4G2H7_HERAR</name>
<feature type="domain" description="EamA" evidence="6">
    <location>
        <begin position="150"/>
        <end position="288"/>
    </location>
</feature>
<dbReference type="Pfam" id="PF00892">
    <property type="entry name" value="EamA"/>
    <property type="match status" value="2"/>
</dbReference>
<evidence type="ECO:0000256" key="2">
    <source>
        <dbReference type="ARBA" id="ARBA00022692"/>
    </source>
</evidence>
<dbReference type="InterPro" id="IPR050638">
    <property type="entry name" value="AA-Vitamin_Transporters"/>
</dbReference>
<dbReference type="AlphaFoldDB" id="A4G2H7"/>
<keyword evidence="4 5" id="KW-0472">Membrane</keyword>
<feature type="transmembrane region" description="Helical" evidence="5">
    <location>
        <begin position="178"/>
        <end position="196"/>
    </location>
</feature>
<feature type="transmembrane region" description="Helical" evidence="5">
    <location>
        <begin position="65"/>
        <end position="89"/>
    </location>
</feature>
<organism evidence="7 8">
    <name type="scientific">Herminiimonas arsenicoxydans</name>
    <dbReference type="NCBI Taxonomy" id="204773"/>
    <lineage>
        <taxon>Bacteria</taxon>
        <taxon>Pseudomonadati</taxon>
        <taxon>Pseudomonadota</taxon>
        <taxon>Betaproteobacteria</taxon>
        <taxon>Burkholderiales</taxon>
        <taxon>Oxalobacteraceae</taxon>
        <taxon>Herminiimonas</taxon>
    </lineage>
</organism>
<evidence type="ECO:0000259" key="6">
    <source>
        <dbReference type="Pfam" id="PF00892"/>
    </source>
</evidence>
<evidence type="ECO:0000256" key="1">
    <source>
        <dbReference type="ARBA" id="ARBA00004141"/>
    </source>
</evidence>
<feature type="transmembrane region" description="Helical" evidence="5">
    <location>
        <begin position="271"/>
        <end position="294"/>
    </location>
</feature>
<feature type="transmembrane region" description="Helical" evidence="5">
    <location>
        <begin position="241"/>
        <end position="265"/>
    </location>
</feature>
<feature type="transmembrane region" description="Helical" evidence="5">
    <location>
        <begin position="147"/>
        <end position="166"/>
    </location>
</feature>
<gene>
    <name evidence="7" type="ordered locus">HEAR0504</name>
</gene>
<dbReference type="OrthoDB" id="7158585at2"/>
<sequence length="297" mass="31652">MRVQSQTRMSGKHMVLAALVASIWGVAFVLSKVGLESFTPSQLTFLRFTCAALGVLWLPRPAISWTLLILIGLTLFTGQFLLQFTGIAMGMPAGLTAVVAQTQAPFTVLLAIFILGDRPTIQQVVGMLAALVGLVVISSTLGHGVPIAAFLVMLASALSWSVGNVLVKKIGKVDMLHLMVWASLVPPLPALLLMTVFDGGYMSILQSLSNASWQSIGSVVYLGFIATILGYAVWGSLLVRYSAAAVAPFALLVPCVGAITSYLVFGEVFEPLRLAGMALMIVGLLITIAPLNWFHRH</sequence>
<feature type="transmembrane region" description="Helical" evidence="5">
    <location>
        <begin position="41"/>
        <end position="58"/>
    </location>
</feature>
<evidence type="ECO:0000313" key="8">
    <source>
        <dbReference type="Proteomes" id="UP000006697"/>
    </source>
</evidence>
<feature type="domain" description="EamA" evidence="6">
    <location>
        <begin position="14"/>
        <end position="138"/>
    </location>
</feature>
<keyword evidence="3 5" id="KW-1133">Transmembrane helix</keyword>